<accession>A0AC60QC32</accession>
<evidence type="ECO:0000313" key="1">
    <source>
        <dbReference type="EMBL" id="KAG0431632.1"/>
    </source>
</evidence>
<proteinExistence type="predicted"/>
<comment type="caution">
    <text evidence="1">The sequence shown here is derived from an EMBL/GenBank/DDBJ whole genome shotgun (WGS) entry which is preliminary data.</text>
</comment>
<dbReference type="Proteomes" id="UP000805193">
    <property type="component" value="Unassembled WGS sequence"/>
</dbReference>
<protein>
    <submittedName>
        <fullName evidence="1">Uncharacterized protein</fullName>
    </submittedName>
</protein>
<reference evidence="1 2" key="1">
    <citation type="journal article" date="2020" name="Cell">
        <title>Large-Scale Comparative Analyses of Tick Genomes Elucidate Their Genetic Diversity and Vector Capacities.</title>
        <authorList>
            <consortium name="Tick Genome and Microbiome Consortium (TIGMIC)"/>
            <person name="Jia N."/>
            <person name="Wang J."/>
            <person name="Shi W."/>
            <person name="Du L."/>
            <person name="Sun Y."/>
            <person name="Zhan W."/>
            <person name="Jiang J.F."/>
            <person name="Wang Q."/>
            <person name="Zhang B."/>
            <person name="Ji P."/>
            <person name="Bell-Sakyi L."/>
            <person name="Cui X.M."/>
            <person name="Yuan T.T."/>
            <person name="Jiang B.G."/>
            <person name="Yang W.F."/>
            <person name="Lam T.T."/>
            <person name="Chang Q.C."/>
            <person name="Ding S.J."/>
            <person name="Wang X.J."/>
            <person name="Zhu J.G."/>
            <person name="Ruan X.D."/>
            <person name="Zhao L."/>
            <person name="Wei J.T."/>
            <person name="Ye R.Z."/>
            <person name="Que T.C."/>
            <person name="Du C.H."/>
            <person name="Zhou Y.H."/>
            <person name="Cheng J.X."/>
            <person name="Dai P.F."/>
            <person name="Guo W.B."/>
            <person name="Han X.H."/>
            <person name="Huang E.J."/>
            <person name="Li L.F."/>
            <person name="Wei W."/>
            <person name="Gao Y.C."/>
            <person name="Liu J.Z."/>
            <person name="Shao H.Z."/>
            <person name="Wang X."/>
            <person name="Wang C.C."/>
            <person name="Yang T.C."/>
            <person name="Huo Q.B."/>
            <person name="Li W."/>
            <person name="Chen H.Y."/>
            <person name="Chen S.E."/>
            <person name="Zhou L.G."/>
            <person name="Ni X.B."/>
            <person name="Tian J.H."/>
            <person name="Sheng Y."/>
            <person name="Liu T."/>
            <person name="Pan Y.S."/>
            <person name="Xia L.Y."/>
            <person name="Li J."/>
            <person name="Zhao F."/>
            <person name="Cao W.C."/>
        </authorList>
    </citation>
    <scope>NUCLEOTIDE SEQUENCE [LARGE SCALE GENOMIC DNA]</scope>
    <source>
        <strain evidence="1">Iper-2018</strain>
    </source>
</reference>
<gene>
    <name evidence="1" type="ORF">HPB47_021572</name>
</gene>
<name>A0AC60QC32_IXOPE</name>
<keyword evidence="2" id="KW-1185">Reference proteome</keyword>
<evidence type="ECO:0000313" key="2">
    <source>
        <dbReference type="Proteomes" id="UP000805193"/>
    </source>
</evidence>
<feature type="non-terminal residue" evidence="1">
    <location>
        <position position="1"/>
    </location>
</feature>
<dbReference type="EMBL" id="JABSTQ010009208">
    <property type="protein sequence ID" value="KAG0431632.1"/>
    <property type="molecule type" value="Genomic_DNA"/>
</dbReference>
<sequence>GVVSEDHLLESSQEEILGGLSGQRVLAVRLISIRRDGQWRQSKRLVLTFASTVLPQSIKEGYPLCKASVPCRGKTTCEKCGATDHPADTCEGRVLKCVNCSGAHPTTLEPLQKFREEKKILTLKIKKNLTYPARHICRSGCQGGSAAPKCNGGHSVQSSRLGMLTQLPTTSEVSVGSETPAAPPKVPRTKTIPHRPVPMPRVVPDATPSQSTEGCQGVVSEDHLMESSQEEILEGISGQGVVAVRLISIRRDGQWRQSKRLVLTFASTVLPQSIKEGYLLCKAKTTFFPPRRHLCRSGCQGGSAATKCNGGHSVQSSRLGVLTQPPTTSEVAVGSETPAAPPKVPPVLDATPSQSTEGFPPSASQREEEVV</sequence>
<organism evidence="1 2">
    <name type="scientific">Ixodes persulcatus</name>
    <name type="common">Taiga tick</name>
    <dbReference type="NCBI Taxonomy" id="34615"/>
    <lineage>
        <taxon>Eukaryota</taxon>
        <taxon>Metazoa</taxon>
        <taxon>Ecdysozoa</taxon>
        <taxon>Arthropoda</taxon>
        <taxon>Chelicerata</taxon>
        <taxon>Arachnida</taxon>
        <taxon>Acari</taxon>
        <taxon>Parasitiformes</taxon>
        <taxon>Ixodida</taxon>
        <taxon>Ixodoidea</taxon>
        <taxon>Ixodidae</taxon>
        <taxon>Ixodinae</taxon>
        <taxon>Ixodes</taxon>
    </lineage>
</organism>